<protein>
    <submittedName>
        <fullName evidence="1">Uncharacterized protein</fullName>
    </submittedName>
</protein>
<accession>A0A0V0YTV9</accession>
<proteinExistence type="predicted"/>
<comment type="caution">
    <text evidence="1">The sequence shown here is derived from an EMBL/GenBank/DDBJ whole genome shotgun (WGS) entry which is preliminary data.</text>
</comment>
<name>A0A0V0YTV9_TRIBR</name>
<evidence type="ECO:0000313" key="1">
    <source>
        <dbReference type="EMBL" id="KRY03528.1"/>
    </source>
</evidence>
<reference evidence="1 2" key="1">
    <citation type="submission" date="2015-01" db="EMBL/GenBank/DDBJ databases">
        <title>Evolution of Trichinella species and genotypes.</title>
        <authorList>
            <person name="Korhonen P.K."/>
            <person name="Edoardo P."/>
            <person name="Giuseppe L.R."/>
            <person name="Gasser R.B."/>
        </authorList>
    </citation>
    <scope>NUCLEOTIDE SEQUENCE [LARGE SCALE GENOMIC DNA]</scope>
    <source>
        <strain evidence="1">ISS120</strain>
    </source>
</reference>
<organism evidence="1 2">
    <name type="scientific">Trichinella britovi</name>
    <name type="common">Parasitic roundworm</name>
    <dbReference type="NCBI Taxonomy" id="45882"/>
    <lineage>
        <taxon>Eukaryota</taxon>
        <taxon>Metazoa</taxon>
        <taxon>Ecdysozoa</taxon>
        <taxon>Nematoda</taxon>
        <taxon>Enoplea</taxon>
        <taxon>Dorylaimia</taxon>
        <taxon>Trichinellida</taxon>
        <taxon>Trichinellidae</taxon>
        <taxon>Trichinella</taxon>
    </lineage>
</organism>
<feature type="non-terminal residue" evidence="1">
    <location>
        <position position="1"/>
    </location>
</feature>
<evidence type="ECO:0000313" key="2">
    <source>
        <dbReference type="Proteomes" id="UP000054653"/>
    </source>
</evidence>
<dbReference type="Proteomes" id="UP000054653">
    <property type="component" value="Unassembled WGS sequence"/>
</dbReference>
<keyword evidence="2" id="KW-1185">Reference proteome</keyword>
<dbReference type="AlphaFoldDB" id="A0A0V0YTV9"/>
<sequence length="34" mass="3933">LVHPLSPVFQRLLRLLVEQCSDDLYLSLLLHCPT</sequence>
<gene>
    <name evidence="1" type="ORF">T03_2469</name>
</gene>
<dbReference type="EMBL" id="JYDI01006416">
    <property type="protein sequence ID" value="KRY03528.1"/>
    <property type="molecule type" value="Genomic_DNA"/>
</dbReference>